<evidence type="ECO:0000313" key="2">
    <source>
        <dbReference type="EMBL" id="VVC76093.1"/>
    </source>
</evidence>
<evidence type="ECO:0000256" key="1">
    <source>
        <dbReference type="SAM" id="Phobius"/>
    </source>
</evidence>
<keyword evidence="1" id="KW-1133">Transmembrane helix</keyword>
<proteinExistence type="predicted"/>
<feature type="transmembrane region" description="Helical" evidence="1">
    <location>
        <begin position="30"/>
        <end position="54"/>
    </location>
</feature>
<sequence length="296" mass="33209">MILDETIHRRRQPACMHKIRMRRLAASKGIMLVEIMIGITVSLYVFSLLVSAYLACWRSQHIQSALQDIQANAFTIAQILKSEINKAGRVGCAHLSGDFPVRSFQGFNLTPATRLTGNSAQEFTVRYAGYPSARLLAPMSDDNRLMADAGVSLASGDMAIISNCRHAEIFRVDRVIRVQGRQIIVSTLPLHDRYEKHSEISRLEINRYSVRQTGRNERDGKPVSALFLEDINHRHFELSTGINGMRIRYTVSQSGHTADLPAHEVTDWSQVTGVGFALELASSAISKTWYVYAYLQ</sequence>
<accession>A0A5E4PI63</accession>
<dbReference type="AlphaFoldDB" id="A0A5E4PI63"/>
<organism evidence="2 3">
    <name type="scientific">Aquicella siphonis</name>
    <dbReference type="NCBI Taxonomy" id="254247"/>
    <lineage>
        <taxon>Bacteria</taxon>
        <taxon>Pseudomonadati</taxon>
        <taxon>Pseudomonadota</taxon>
        <taxon>Gammaproteobacteria</taxon>
        <taxon>Legionellales</taxon>
        <taxon>Coxiellaceae</taxon>
        <taxon>Aquicella</taxon>
    </lineage>
</organism>
<gene>
    <name evidence="2" type="ORF">AQUSIP_13980</name>
</gene>
<evidence type="ECO:0000313" key="3">
    <source>
        <dbReference type="Proteomes" id="UP000324194"/>
    </source>
</evidence>
<keyword evidence="3" id="KW-1185">Reference proteome</keyword>
<keyword evidence="1" id="KW-0812">Transmembrane</keyword>
<dbReference type="KEGG" id="asip:AQUSIP_13980"/>
<reference evidence="2 3" key="1">
    <citation type="submission" date="2019-08" db="EMBL/GenBank/DDBJ databases">
        <authorList>
            <person name="Guy L."/>
        </authorList>
    </citation>
    <scope>NUCLEOTIDE SEQUENCE [LARGE SCALE GENOMIC DNA]</scope>
    <source>
        <strain evidence="2 3">SGT-108</strain>
    </source>
</reference>
<name>A0A5E4PI63_9COXI</name>
<evidence type="ECO:0008006" key="4">
    <source>
        <dbReference type="Google" id="ProtNLM"/>
    </source>
</evidence>
<dbReference type="EMBL" id="LR699119">
    <property type="protein sequence ID" value="VVC76093.1"/>
    <property type="molecule type" value="Genomic_DNA"/>
</dbReference>
<keyword evidence="1" id="KW-0472">Membrane</keyword>
<protein>
    <recommendedName>
        <fullName evidence="4">Type IV pilus assembly protein PilW</fullName>
    </recommendedName>
</protein>
<dbReference type="Proteomes" id="UP000324194">
    <property type="component" value="Chromosome 1"/>
</dbReference>